<evidence type="ECO:0000256" key="5">
    <source>
        <dbReference type="PROSITE-ProRule" id="PRU00042"/>
    </source>
</evidence>
<name>A0A4Z2CE50_9TELE</name>
<protein>
    <recommendedName>
        <fullName evidence="7">C2H2-type domain-containing protein</fullName>
    </recommendedName>
</protein>
<feature type="domain" description="C2H2-type" evidence="7">
    <location>
        <begin position="193"/>
        <end position="220"/>
    </location>
</feature>
<dbReference type="PANTHER" id="PTHR14196:SF12">
    <property type="entry name" value="ZINC FINGER PROTEIN 208-LIKE"/>
    <property type="match status" value="1"/>
</dbReference>
<organism evidence="8 9">
    <name type="scientific">Takifugu bimaculatus</name>
    <dbReference type="NCBI Taxonomy" id="433685"/>
    <lineage>
        <taxon>Eukaryota</taxon>
        <taxon>Metazoa</taxon>
        <taxon>Chordata</taxon>
        <taxon>Craniata</taxon>
        <taxon>Vertebrata</taxon>
        <taxon>Euteleostomi</taxon>
        <taxon>Actinopterygii</taxon>
        <taxon>Neopterygii</taxon>
        <taxon>Teleostei</taxon>
        <taxon>Neoteleostei</taxon>
        <taxon>Acanthomorphata</taxon>
        <taxon>Eupercaria</taxon>
        <taxon>Tetraodontiformes</taxon>
        <taxon>Tetradontoidea</taxon>
        <taxon>Tetraodontidae</taxon>
        <taxon>Takifugu</taxon>
    </lineage>
</organism>
<dbReference type="Proteomes" id="UP000516260">
    <property type="component" value="Chromosome 10"/>
</dbReference>
<keyword evidence="2" id="KW-0677">Repeat</keyword>
<sequence length="458" mass="50068">MQSPRQSNSQPSPVTTATTEKELDSESAHKEPDAQQEEIKSPSAAETGAAVAQHGGGTLPETHGGVAGTQTASKCDGRPPTQPSDQTDKEELGSDLKPSATIEDKYADGRDGPTVENQAKRDRRKYVPSKKAMVDPLKMDMSKPAGIPLTTSQLSLQCIECHIIFSDHKSKERHLKASHPAEYEQCILRNALFACYVCDRHFTNSTELMAHQKAHVEKKPFKCPICGQAFNKSSELTSHKKSHFGSDGYACTDCGKLCKTMTLLKYHRRTHTGEKPYICKECGQRFTMPKTLQKHVMSHLEGAEENGENSKAKLKNTDGVVIKYLCFLCNASFKTTKTRLHHMKTKHNMVPARTSKAIHTGQQFKESTPIITPISISEPALLQVEPNGPLQKVDANIDTEQICRLIESLGNVQKVNQVVILGQVPPHACSTRSAADLTTGGTGTFESTTDGCCGPETA</sequence>
<evidence type="ECO:0000259" key="7">
    <source>
        <dbReference type="PROSITE" id="PS50157"/>
    </source>
</evidence>
<evidence type="ECO:0000256" key="4">
    <source>
        <dbReference type="ARBA" id="ARBA00022833"/>
    </source>
</evidence>
<dbReference type="Gene3D" id="3.30.160.60">
    <property type="entry name" value="Classic Zinc Finger"/>
    <property type="match status" value="4"/>
</dbReference>
<evidence type="ECO:0000256" key="2">
    <source>
        <dbReference type="ARBA" id="ARBA00022737"/>
    </source>
</evidence>
<dbReference type="InterPro" id="IPR036236">
    <property type="entry name" value="Znf_C2H2_sf"/>
</dbReference>
<reference evidence="8 9" key="1">
    <citation type="submission" date="2019-04" db="EMBL/GenBank/DDBJ databases">
        <title>The sequence and de novo assembly of Takifugu bimaculatus genome using PacBio and Hi-C technologies.</title>
        <authorList>
            <person name="Xu P."/>
            <person name="Liu B."/>
            <person name="Zhou Z."/>
        </authorList>
    </citation>
    <scope>NUCLEOTIDE SEQUENCE [LARGE SCALE GENOMIC DNA]</scope>
    <source>
        <strain evidence="8">TB-2018</strain>
        <tissue evidence="8">Muscle</tissue>
    </source>
</reference>
<keyword evidence="3 5" id="KW-0863">Zinc-finger</keyword>
<dbReference type="InterPro" id="IPR050717">
    <property type="entry name" value="C2H2-ZF_Transcription_Reg"/>
</dbReference>
<keyword evidence="1" id="KW-0479">Metal-binding</keyword>
<comment type="caution">
    <text evidence="8">The sequence shown here is derived from an EMBL/GenBank/DDBJ whole genome shotgun (WGS) entry which is preliminary data.</text>
</comment>
<dbReference type="PANTHER" id="PTHR14196">
    <property type="entry name" value="ODD-SKIPPED - RELATED"/>
    <property type="match status" value="1"/>
</dbReference>
<evidence type="ECO:0000256" key="6">
    <source>
        <dbReference type="SAM" id="MobiDB-lite"/>
    </source>
</evidence>
<dbReference type="GO" id="GO:0005634">
    <property type="term" value="C:nucleus"/>
    <property type="evidence" value="ECO:0007669"/>
    <property type="project" value="TreeGrafter"/>
</dbReference>
<proteinExistence type="predicted"/>
<evidence type="ECO:0000256" key="3">
    <source>
        <dbReference type="ARBA" id="ARBA00022771"/>
    </source>
</evidence>
<dbReference type="GO" id="GO:0000977">
    <property type="term" value="F:RNA polymerase II transcription regulatory region sequence-specific DNA binding"/>
    <property type="evidence" value="ECO:0007669"/>
    <property type="project" value="TreeGrafter"/>
</dbReference>
<dbReference type="SMART" id="SM00355">
    <property type="entry name" value="ZnF_C2H2"/>
    <property type="match status" value="6"/>
</dbReference>
<dbReference type="EMBL" id="SWLE01000002">
    <property type="protein sequence ID" value="TNN02410.1"/>
    <property type="molecule type" value="Genomic_DNA"/>
</dbReference>
<evidence type="ECO:0000256" key="1">
    <source>
        <dbReference type="ARBA" id="ARBA00022723"/>
    </source>
</evidence>
<dbReference type="SUPFAM" id="SSF57667">
    <property type="entry name" value="beta-beta-alpha zinc fingers"/>
    <property type="match status" value="2"/>
</dbReference>
<feature type="domain" description="C2H2-type" evidence="7">
    <location>
        <begin position="277"/>
        <end position="299"/>
    </location>
</feature>
<feature type="domain" description="C2H2-type" evidence="7">
    <location>
        <begin position="221"/>
        <end position="248"/>
    </location>
</feature>
<dbReference type="PROSITE" id="PS50157">
    <property type="entry name" value="ZINC_FINGER_C2H2_2"/>
    <property type="match status" value="4"/>
</dbReference>
<dbReference type="Pfam" id="PF00096">
    <property type="entry name" value="zf-C2H2"/>
    <property type="match status" value="4"/>
</dbReference>
<dbReference type="FunFam" id="3.30.160.60:FF:002343">
    <property type="entry name" value="Zinc finger protein 33A"/>
    <property type="match status" value="2"/>
</dbReference>
<feature type="domain" description="C2H2-type" evidence="7">
    <location>
        <begin position="249"/>
        <end position="276"/>
    </location>
</feature>
<dbReference type="InterPro" id="IPR013087">
    <property type="entry name" value="Znf_C2H2_type"/>
</dbReference>
<dbReference type="AlphaFoldDB" id="A0A4Z2CE50"/>
<gene>
    <name evidence="8" type="ORF">fugu_009897</name>
</gene>
<feature type="compositionally biased region" description="Basic and acidic residues" evidence="6">
    <location>
        <begin position="19"/>
        <end position="40"/>
    </location>
</feature>
<dbReference type="GO" id="GO:0008270">
    <property type="term" value="F:zinc ion binding"/>
    <property type="evidence" value="ECO:0007669"/>
    <property type="project" value="UniProtKB-KW"/>
</dbReference>
<dbReference type="PROSITE" id="PS00028">
    <property type="entry name" value="ZINC_FINGER_C2H2_1"/>
    <property type="match status" value="5"/>
</dbReference>
<feature type="compositionally biased region" description="Basic and acidic residues" evidence="6">
    <location>
        <begin position="102"/>
        <end position="113"/>
    </location>
</feature>
<feature type="region of interest" description="Disordered" evidence="6">
    <location>
        <begin position="1"/>
        <end position="128"/>
    </location>
</feature>
<keyword evidence="4" id="KW-0862">Zinc</keyword>
<dbReference type="GO" id="GO:0000981">
    <property type="term" value="F:DNA-binding transcription factor activity, RNA polymerase II-specific"/>
    <property type="evidence" value="ECO:0007669"/>
    <property type="project" value="TreeGrafter"/>
</dbReference>
<accession>A0A4Z2CE50</accession>
<evidence type="ECO:0000313" key="9">
    <source>
        <dbReference type="Proteomes" id="UP000516260"/>
    </source>
</evidence>
<keyword evidence="9" id="KW-1185">Reference proteome</keyword>
<feature type="compositionally biased region" description="Low complexity" evidence="6">
    <location>
        <begin position="1"/>
        <end position="13"/>
    </location>
</feature>
<evidence type="ECO:0000313" key="8">
    <source>
        <dbReference type="EMBL" id="TNN02410.1"/>
    </source>
</evidence>